<name>A0A285NGD6_9HYPH</name>
<evidence type="ECO:0008006" key="4">
    <source>
        <dbReference type="Google" id="ProtNLM"/>
    </source>
</evidence>
<keyword evidence="1" id="KW-0732">Signal</keyword>
<dbReference type="EMBL" id="OBEL01000001">
    <property type="protein sequence ID" value="SNZ08037.1"/>
    <property type="molecule type" value="Genomic_DNA"/>
</dbReference>
<sequence length="103" mass="11232">MNLFKTMIVAIVAGFAFAGVGVSSANAEDLTKGLFQARVLDYCLYDQWAKRKEKDGILKECRCASKAYVAGLDKETLGKHLKSGSLSYNDKKAVLGAHAKCRK</sequence>
<keyword evidence="3" id="KW-1185">Reference proteome</keyword>
<evidence type="ECO:0000256" key="1">
    <source>
        <dbReference type="SAM" id="SignalP"/>
    </source>
</evidence>
<gene>
    <name evidence="2" type="ORF">SAMN06265368_1421</name>
</gene>
<feature type="chain" id="PRO_5012448049" description="HdeA/HdeB family protein" evidence="1">
    <location>
        <begin position="19"/>
        <end position="103"/>
    </location>
</feature>
<dbReference type="AlphaFoldDB" id="A0A285NGD6"/>
<accession>A0A285NGD6</accession>
<feature type="signal peptide" evidence="1">
    <location>
        <begin position="1"/>
        <end position="18"/>
    </location>
</feature>
<dbReference type="OrthoDB" id="8450822at2"/>
<protein>
    <recommendedName>
        <fullName evidence="4">HdeA/HdeB family protein</fullName>
    </recommendedName>
</protein>
<proteinExistence type="predicted"/>
<evidence type="ECO:0000313" key="3">
    <source>
        <dbReference type="Proteomes" id="UP000219439"/>
    </source>
</evidence>
<organism evidence="2 3">
    <name type="scientific">Cohaesibacter gelatinilyticus</name>
    <dbReference type="NCBI Taxonomy" id="372072"/>
    <lineage>
        <taxon>Bacteria</taxon>
        <taxon>Pseudomonadati</taxon>
        <taxon>Pseudomonadota</taxon>
        <taxon>Alphaproteobacteria</taxon>
        <taxon>Hyphomicrobiales</taxon>
        <taxon>Cohaesibacteraceae</taxon>
    </lineage>
</organism>
<reference evidence="2 3" key="1">
    <citation type="submission" date="2017-09" db="EMBL/GenBank/DDBJ databases">
        <authorList>
            <person name="Ehlers B."/>
            <person name="Leendertz F.H."/>
        </authorList>
    </citation>
    <scope>NUCLEOTIDE SEQUENCE [LARGE SCALE GENOMIC DNA]</scope>
    <source>
        <strain evidence="2 3">DSM 18289</strain>
    </source>
</reference>
<evidence type="ECO:0000313" key="2">
    <source>
        <dbReference type="EMBL" id="SNZ08037.1"/>
    </source>
</evidence>
<dbReference type="RefSeq" id="WP_097152595.1">
    <property type="nucleotide sequence ID" value="NZ_OBEL01000001.1"/>
</dbReference>
<dbReference type="Proteomes" id="UP000219439">
    <property type="component" value="Unassembled WGS sequence"/>
</dbReference>